<evidence type="ECO:0000313" key="2">
    <source>
        <dbReference type="EMBL" id="BBI94510.1"/>
    </source>
</evidence>
<proteinExistence type="predicted"/>
<dbReference type="EMBL" id="AP019533">
    <property type="protein sequence ID" value="BBI94510.1"/>
    <property type="molecule type" value="Genomic_DNA"/>
</dbReference>
<dbReference type="InterPro" id="IPR050263">
    <property type="entry name" value="Bact_Fimbrial_Adh_Pro"/>
</dbReference>
<dbReference type="Pfam" id="PF00419">
    <property type="entry name" value="Fimbrial"/>
    <property type="match status" value="1"/>
</dbReference>
<protein>
    <submittedName>
        <fullName evidence="2">Fimbrial protein</fullName>
    </submittedName>
</protein>
<dbReference type="GO" id="GO:0009289">
    <property type="term" value="C:pilus"/>
    <property type="evidence" value="ECO:0007669"/>
    <property type="project" value="InterPro"/>
</dbReference>
<dbReference type="SUPFAM" id="SSF49401">
    <property type="entry name" value="Bacterial adhesins"/>
    <property type="match status" value="1"/>
</dbReference>
<gene>
    <name evidence="2" type="ORF">MRY18106EAS_10420</name>
</gene>
<dbReference type="InterPro" id="IPR000259">
    <property type="entry name" value="Adhesion_dom_fimbrial"/>
</dbReference>
<name>A0A455VS48_ENTAS</name>
<accession>A0A455VS48</accession>
<dbReference type="PANTHER" id="PTHR33420:SF27">
    <property type="entry name" value="PROTEIN FIMG"/>
    <property type="match status" value="1"/>
</dbReference>
<feature type="domain" description="Fimbrial-type adhesion" evidence="1">
    <location>
        <begin position="3"/>
        <end position="145"/>
    </location>
</feature>
<evidence type="ECO:0000259" key="1">
    <source>
        <dbReference type="Pfam" id="PF00419"/>
    </source>
</evidence>
<sequence length="146" mass="15539">MQINVTGNIIASPCHIDAKNMTQNINLGDNLQTSDLQKPSSSTPWNNFSIMLTDCPEGTKQVVAAFHGTPDEDEPIYYKNVGTAKNIIVQLDTQGGGDVVSNGDVLVYPVTNGSVEYKLAARGYSKNGGVTPGTISSTITVDISYN</sequence>
<dbReference type="InterPro" id="IPR036937">
    <property type="entry name" value="Adhesion_dom_fimbrial_sf"/>
</dbReference>
<dbReference type="PANTHER" id="PTHR33420">
    <property type="entry name" value="FIMBRIAL SUBUNIT ELFA-RELATED"/>
    <property type="match status" value="1"/>
</dbReference>
<organism evidence="2">
    <name type="scientific">Enterobacter asburiae</name>
    <dbReference type="NCBI Taxonomy" id="61645"/>
    <lineage>
        <taxon>Bacteria</taxon>
        <taxon>Pseudomonadati</taxon>
        <taxon>Pseudomonadota</taxon>
        <taxon>Gammaproteobacteria</taxon>
        <taxon>Enterobacterales</taxon>
        <taxon>Enterobacteriaceae</taxon>
        <taxon>Enterobacter</taxon>
        <taxon>Enterobacter cloacae complex</taxon>
    </lineage>
</organism>
<reference evidence="2" key="1">
    <citation type="submission" date="2019-03" db="EMBL/GenBank/DDBJ databases">
        <title>Complete genome sequences of Enterobacter asburiae str. MRY18-106 isolated from a patient in Japan.</title>
        <authorList>
            <person name="Sekizuka T."/>
            <person name="Matsui M."/>
            <person name="Takara T."/>
            <person name="Uechi A."/>
            <person name="Harakuni M."/>
            <person name="Kimura T."/>
            <person name="Suzuki S."/>
            <person name="Kuroda M."/>
        </authorList>
    </citation>
    <scope>NUCLEOTIDE SEQUENCE</scope>
    <source>
        <strain evidence="2">MRY18-106</strain>
    </source>
</reference>
<dbReference type="GO" id="GO:0043709">
    <property type="term" value="P:cell adhesion involved in single-species biofilm formation"/>
    <property type="evidence" value="ECO:0007669"/>
    <property type="project" value="TreeGrafter"/>
</dbReference>
<dbReference type="InterPro" id="IPR008966">
    <property type="entry name" value="Adhesion_dom_sf"/>
</dbReference>
<dbReference type="Gene3D" id="2.60.40.1090">
    <property type="entry name" value="Fimbrial-type adhesion domain"/>
    <property type="match status" value="1"/>
</dbReference>
<dbReference type="AlphaFoldDB" id="A0A455VS48"/>